<reference evidence="1" key="1">
    <citation type="journal article" date="2023" name="Mol. Phylogenet. Evol.">
        <title>Genome-scale phylogeny and comparative genomics of the fungal order Sordariales.</title>
        <authorList>
            <person name="Hensen N."/>
            <person name="Bonometti L."/>
            <person name="Westerberg I."/>
            <person name="Brannstrom I.O."/>
            <person name="Guillou S."/>
            <person name="Cros-Aarteil S."/>
            <person name="Calhoun S."/>
            <person name="Haridas S."/>
            <person name="Kuo A."/>
            <person name="Mondo S."/>
            <person name="Pangilinan J."/>
            <person name="Riley R."/>
            <person name="LaButti K."/>
            <person name="Andreopoulos B."/>
            <person name="Lipzen A."/>
            <person name="Chen C."/>
            <person name="Yan M."/>
            <person name="Daum C."/>
            <person name="Ng V."/>
            <person name="Clum A."/>
            <person name="Steindorff A."/>
            <person name="Ohm R.A."/>
            <person name="Martin F."/>
            <person name="Silar P."/>
            <person name="Natvig D.O."/>
            <person name="Lalanne C."/>
            <person name="Gautier V."/>
            <person name="Ament-Velasquez S.L."/>
            <person name="Kruys A."/>
            <person name="Hutchinson M.I."/>
            <person name="Powell A.J."/>
            <person name="Barry K."/>
            <person name="Miller A.N."/>
            <person name="Grigoriev I.V."/>
            <person name="Debuchy R."/>
            <person name="Gladieux P."/>
            <person name="Hiltunen Thoren M."/>
            <person name="Johannesson H."/>
        </authorList>
    </citation>
    <scope>NUCLEOTIDE SEQUENCE</scope>
    <source>
        <strain evidence="1">PSN293</strain>
    </source>
</reference>
<protein>
    <submittedName>
        <fullName evidence="1">Uncharacterized protein</fullName>
    </submittedName>
</protein>
<dbReference type="Proteomes" id="UP001301769">
    <property type="component" value="Unassembled WGS sequence"/>
</dbReference>
<evidence type="ECO:0000313" key="1">
    <source>
        <dbReference type="EMBL" id="KAK4208630.1"/>
    </source>
</evidence>
<proteinExistence type="predicted"/>
<feature type="non-terminal residue" evidence="1">
    <location>
        <position position="1"/>
    </location>
</feature>
<reference evidence="1" key="2">
    <citation type="submission" date="2023-05" db="EMBL/GenBank/DDBJ databases">
        <authorList>
            <consortium name="Lawrence Berkeley National Laboratory"/>
            <person name="Steindorff A."/>
            <person name="Hensen N."/>
            <person name="Bonometti L."/>
            <person name="Westerberg I."/>
            <person name="Brannstrom I.O."/>
            <person name="Guillou S."/>
            <person name="Cros-Aarteil S."/>
            <person name="Calhoun S."/>
            <person name="Haridas S."/>
            <person name="Kuo A."/>
            <person name="Mondo S."/>
            <person name="Pangilinan J."/>
            <person name="Riley R."/>
            <person name="Labutti K."/>
            <person name="Andreopoulos B."/>
            <person name="Lipzen A."/>
            <person name="Chen C."/>
            <person name="Yanf M."/>
            <person name="Daum C."/>
            <person name="Ng V."/>
            <person name="Clum A."/>
            <person name="Ohm R."/>
            <person name="Martin F."/>
            <person name="Silar P."/>
            <person name="Natvig D."/>
            <person name="Lalanne C."/>
            <person name="Gautier V."/>
            <person name="Ament-Velasquez S.L."/>
            <person name="Kruys A."/>
            <person name="Hutchinson M.I."/>
            <person name="Powell A.J."/>
            <person name="Barry K."/>
            <person name="Miller A.N."/>
            <person name="Grigoriev I.V."/>
            <person name="Debuchy R."/>
            <person name="Gladieux P."/>
            <person name="Thoren M.H."/>
            <person name="Johannesson H."/>
        </authorList>
    </citation>
    <scope>NUCLEOTIDE SEQUENCE</scope>
    <source>
        <strain evidence="1">PSN293</strain>
    </source>
</reference>
<sequence>TSSVTFLLPDESDPYYTNCVDPAPGSYFSFSPAVCPEGWAGWWMGVTKAATASAYISTAYCCAPGCSIHYLGVGDYPSVYCEQQFVTTTSRSGERTEILGVARMPAWHISWQTTDVPTLSPQPPDLGGGARVSRWVPGSDPEFVPRDNWGVGLSGSLFYFLVVGI</sequence>
<name>A0AAN7B595_9PEZI</name>
<dbReference type="EMBL" id="MU858235">
    <property type="protein sequence ID" value="KAK4208630.1"/>
    <property type="molecule type" value="Genomic_DNA"/>
</dbReference>
<accession>A0AAN7B595</accession>
<gene>
    <name evidence="1" type="ORF">QBC37DRAFT_249825</name>
</gene>
<evidence type="ECO:0000313" key="2">
    <source>
        <dbReference type="Proteomes" id="UP001301769"/>
    </source>
</evidence>
<comment type="caution">
    <text evidence="1">The sequence shown here is derived from an EMBL/GenBank/DDBJ whole genome shotgun (WGS) entry which is preliminary data.</text>
</comment>
<keyword evidence="2" id="KW-1185">Reference proteome</keyword>
<organism evidence="1 2">
    <name type="scientific">Rhypophila decipiens</name>
    <dbReference type="NCBI Taxonomy" id="261697"/>
    <lineage>
        <taxon>Eukaryota</taxon>
        <taxon>Fungi</taxon>
        <taxon>Dikarya</taxon>
        <taxon>Ascomycota</taxon>
        <taxon>Pezizomycotina</taxon>
        <taxon>Sordariomycetes</taxon>
        <taxon>Sordariomycetidae</taxon>
        <taxon>Sordariales</taxon>
        <taxon>Naviculisporaceae</taxon>
        <taxon>Rhypophila</taxon>
    </lineage>
</organism>
<feature type="non-terminal residue" evidence="1">
    <location>
        <position position="165"/>
    </location>
</feature>
<dbReference type="AlphaFoldDB" id="A0AAN7B595"/>